<dbReference type="Pfam" id="PF14223">
    <property type="entry name" value="Retrotran_gag_2"/>
    <property type="match status" value="1"/>
</dbReference>
<proteinExistence type="predicted"/>
<evidence type="ECO:0008006" key="3">
    <source>
        <dbReference type="Google" id="ProtNLM"/>
    </source>
</evidence>
<dbReference type="PANTHER" id="PTHR34676">
    <property type="entry name" value="DUF4219 DOMAIN-CONTAINING PROTEIN-RELATED"/>
    <property type="match status" value="1"/>
</dbReference>
<dbReference type="PANTHER" id="PTHR34676:SF8">
    <property type="entry name" value="TRANSMEMBRANE PROTEIN"/>
    <property type="match status" value="1"/>
</dbReference>
<sequence length="147" mass="16735">MTCEAHPFFFQVRESKRIHIPPVVLVSTIVESGPRHQQKGEDLSSGVVFHLGVSSAKNMCDKLTLTYEGTKKVRETKVDILIDKYDKFKMTSRESISEMYGRFTDIINGLVALGKMLSTYDMFRKLLCTIPALWKTKVTTIEEAKDL</sequence>
<accession>A0A843WC92</accession>
<keyword evidence="2" id="KW-1185">Reference proteome</keyword>
<dbReference type="AlphaFoldDB" id="A0A843WC92"/>
<dbReference type="EMBL" id="NMUH01003831">
    <property type="protein sequence ID" value="MQM07249.1"/>
    <property type="molecule type" value="Genomic_DNA"/>
</dbReference>
<evidence type="ECO:0000313" key="2">
    <source>
        <dbReference type="Proteomes" id="UP000652761"/>
    </source>
</evidence>
<dbReference type="OrthoDB" id="1302458at2759"/>
<protein>
    <recommendedName>
        <fullName evidence="3">UBN2 domain-containing protein</fullName>
    </recommendedName>
</protein>
<organism evidence="1 2">
    <name type="scientific">Colocasia esculenta</name>
    <name type="common">Wild taro</name>
    <name type="synonym">Arum esculentum</name>
    <dbReference type="NCBI Taxonomy" id="4460"/>
    <lineage>
        <taxon>Eukaryota</taxon>
        <taxon>Viridiplantae</taxon>
        <taxon>Streptophyta</taxon>
        <taxon>Embryophyta</taxon>
        <taxon>Tracheophyta</taxon>
        <taxon>Spermatophyta</taxon>
        <taxon>Magnoliopsida</taxon>
        <taxon>Liliopsida</taxon>
        <taxon>Araceae</taxon>
        <taxon>Aroideae</taxon>
        <taxon>Colocasieae</taxon>
        <taxon>Colocasia</taxon>
    </lineage>
</organism>
<comment type="caution">
    <text evidence="1">The sequence shown here is derived from an EMBL/GenBank/DDBJ whole genome shotgun (WGS) entry which is preliminary data.</text>
</comment>
<evidence type="ECO:0000313" key="1">
    <source>
        <dbReference type="EMBL" id="MQM07249.1"/>
    </source>
</evidence>
<dbReference type="Proteomes" id="UP000652761">
    <property type="component" value="Unassembled WGS sequence"/>
</dbReference>
<gene>
    <name evidence="1" type="ORF">Taro_040087</name>
</gene>
<name>A0A843WC92_COLES</name>
<reference evidence="1" key="1">
    <citation type="submission" date="2017-07" db="EMBL/GenBank/DDBJ databases">
        <title>Taro Niue Genome Assembly and Annotation.</title>
        <authorList>
            <person name="Atibalentja N."/>
            <person name="Keating K."/>
            <person name="Fields C.J."/>
        </authorList>
    </citation>
    <scope>NUCLEOTIDE SEQUENCE</scope>
    <source>
        <strain evidence="1">Niue_2</strain>
        <tissue evidence="1">Leaf</tissue>
    </source>
</reference>